<evidence type="ECO:0000313" key="9">
    <source>
        <dbReference type="Proteomes" id="UP000267654"/>
    </source>
</evidence>
<dbReference type="Gene3D" id="3.40.50.450">
    <property type="match status" value="1"/>
</dbReference>
<feature type="binding site" evidence="6">
    <location>
        <position position="241"/>
    </location>
    <ligand>
        <name>substrate</name>
    </ligand>
</feature>
<evidence type="ECO:0000256" key="3">
    <source>
        <dbReference type="ARBA" id="ARBA00022723"/>
    </source>
</evidence>
<comment type="caution">
    <text evidence="6">Lacks conserved residue(s) required for the propagation of feature annotation.</text>
</comment>
<dbReference type="EC" id="2.7.1.90" evidence="6"/>
<dbReference type="GO" id="GO:0006002">
    <property type="term" value="P:fructose 6-phosphate metabolic process"/>
    <property type="evidence" value="ECO:0007669"/>
    <property type="project" value="InterPro"/>
</dbReference>
<evidence type="ECO:0000256" key="1">
    <source>
        <dbReference type="ARBA" id="ARBA00001946"/>
    </source>
</evidence>
<dbReference type="EMBL" id="QMQB01000131">
    <property type="protein sequence ID" value="RLE12803.1"/>
    <property type="molecule type" value="Genomic_DNA"/>
</dbReference>
<dbReference type="NCBIfam" id="NF010675">
    <property type="entry name" value="PRK14072.1"/>
    <property type="match status" value="1"/>
</dbReference>
<keyword evidence="6" id="KW-0963">Cytoplasm</keyword>
<feature type="binding site" evidence="6">
    <location>
        <begin position="137"/>
        <end position="139"/>
    </location>
    <ligand>
        <name>substrate</name>
    </ligand>
</feature>
<dbReference type="Proteomes" id="UP000267654">
    <property type="component" value="Unassembled WGS sequence"/>
</dbReference>
<comment type="caution">
    <text evidence="8">The sequence shown here is derived from an EMBL/GenBank/DDBJ whole genome shotgun (WGS) entry which is preliminary data.</text>
</comment>
<dbReference type="InterPro" id="IPR011404">
    <property type="entry name" value="PPi-PFK"/>
</dbReference>
<dbReference type="GO" id="GO:0047334">
    <property type="term" value="F:diphosphate-fructose-6-phosphate 1-phosphotransferase activity"/>
    <property type="evidence" value="ECO:0007669"/>
    <property type="project" value="UniProtKB-EC"/>
</dbReference>
<comment type="cofactor">
    <cofactor evidence="1 6">
        <name>Mg(2+)</name>
        <dbReference type="ChEBI" id="CHEBI:18420"/>
    </cofactor>
</comment>
<keyword evidence="4 6" id="KW-0418">Kinase</keyword>
<proteinExistence type="inferred from homology"/>
<feature type="binding site" evidence="6">
    <location>
        <position position="109"/>
    </location>
    <ligand>
        <name>Mg(2+)</name>
        <dbReference type="ChEBI" id="CHEBI:18420"/>
        <note>catalytic</note>
    </ligand>
</feature>
<feature type="site" description="Important for catalytic activity; stabilizes the transition state when the phosphoryl donor is PPi" evidence="6">
    <location>
        <position position="136"/>
    </location>
</feature>
<dbReference type="GO" id="GO:0046872">
    <property type="term" value="F:metal ion binding"/>
    <property type="evidence" value="ECO:0007669"/>
    <property type="project" value="UniProtKB-KW"/>
</dbReference>
<comment type="pathway">
    <text evidence="6">Carbohydrate degradation; glycolysis; D-glyceraldehyde 3-phosphate and glycerone phosphate from D-glucose: step 3/4.</text>
</comment>
<dbReference type="PRINTS" id="PR00476">
    <property type="entry name" value="PHFRCTKINASE"/>
</dbReference>
<evidence type="ECO:0000256" key="4">
    <source>
        <dbReference type="ARBA" id="ARBA00022777"/>
    </source>
</evidence>
<dbReference type="GO" id="GO:0005737">
    <property type="term" value="C:cytoplasm"/>
    <property type="evidence" value="ECO:0007669"/>
    <property type="project" value="UniProtKB-SubCell"/>
</dbReference>
<dbReference type="InterPro" id="IPR050929">
    <property type="entry name" value="PFKA"/>
</dbReference>
<evidence type="ECO:0000256" key="5">
    <source>
        <dbReference type="ARBA" id="ARBA00022842"/>
    </source>
</evidence>
<dbReference type="InterPro" id="IPR035966">
    <property type="entry name" value="PKF_sf"/>
</dbReference>
<evidence type="ECO:0000256" key="6">
    <source>
        <dbReference type="HAMAP-Rule" id="MF_01978"/>
    </source>
</evidence>
<feature type="active site" description="Proton acceptor" evidence="6">
    <location>
        <position position="139"/>
    </location>
</feature>
<dbReference type="UniPathway" id="UPA00109">
    <property type="reaction ID" value="UER00182"/>
</dbReference>
<dbReference type="PIRSF" id="PIRSF036483">
    <property type="entry name" value="PFK_XF0274"/>
    <property type="match status" value="1"/>
</dbReference>
<dbReference type="Gene3D" id="3.40.50.460">
    <property type="entry name" value="Phosphofructokinase domain"/>
    <property type="match status" value="1"/>
</dbReference>
<keyword evidence="2 6" id="KW-0808">Transferase</keyword>
<keyword evidence="3 6" id="KW-0479">Metal-binding</keyword>
<dbReference type="GO" id="GO:0003872">
    <property type="term" value="F:6-phosphofructokinase activity"/>
    <property type="evidence" value="ECO:0007669"/>
    <property type="project" value="UniProtKB-UniRule"/>
</dbReference>
<comment type="subunit">
    <text evidence="6">Homodimer.</text>
</comment>
<feature type="site" description="Important for catalytic activity and substrate specificity; stabilizes the transition state when the phosphoryl donor is PPi; prevents ATP from binding by mimicking the alpha-phosphate group of ATP" evidence="6">
    <location>
        <position position="110"/>
    </location>
</feature>
<dbReference type="PANTHER" id="PTHR45770">
    <property type="entry name" value="ATP-DEPENDENT 6-PHOSPHOFRUCTOKINASE 1"/>
    <property type="match status" value="1"/>
</dbReference>
<dbReference type="InterPro" id="IPR022953">
    <property type="entry name" value="ATP_PFK"/>
</dbReference>
<dbReference type="SUPFAM" id="SSF53784">
    <property type="entry name" value="Phosphofructokinase"/>
    <property type="match status" value="1"/>
</dbReference>
<dbReference type="AlphaFoldDB" id="A0A662DEQ8"/>
<organism evidence="8 9">
    <name type="scientific">Aerophobetes bacterium</name>
    <dbReference type="NCBI Taxonomy" id="2030807"/>
    <lineage>
        <taxon>Bacteria</taxon>
        <taxon>Candidatus Aerophobota</taxon>
    </lineage>
</organism>
<comment type="catalytic activity">
    <reaction evidence="6">
        <text>beta-D-fructose 6-phosphate + diphosphate = beta-D-fructose 1,6-bisphosphate + phosphate + H(+)</text>
        <dbReference type="Rhea" id="RHEA:13613"/>
        <dbReference type="ChEBI" id="CHEBI:15378"/>
        <dbReference type="ChEBI" id="CHEBI:32966"/>
        <dbReference type="ChEBI" id="CHEBI:33019"/>
        <dbReference type="ChEBI" id="CHEBI:43474"/>
        <dbReference type="ChEBI" id="CHEBI:57634"/>
        <dbReference type="EC" id="2.7.1.90"/>
    </reaction>
</comment>
<keyword evidence="5 6" id="KW-0460">Magnesium</keyword>
<reference evidence="8 9" key="1">
    <citation type="submission" date="2018-06" db="EMBL/GenBank/DDBJ databases">
        <title>Extensive metabolic versatility and redundancy in microbially diverse, dynamic hydrothermal sediments.</title>
        <authorList>
            <person name="Dombrowski N."/>
            <person name="Teske A."/>
            <person name="Baker B.J."/>
        </authorList>
    </citation>
    <scope>NUCLEOTIDE SEQUENCE [LARGE SCALE GENOMIC DNA]</scope>
    <source>
        <strain evidence="8">B19_G9</strain>
    </source>
</reference>
<dbReference type="HAMAP" id="MF_01978">
    <property type="entry name" value="Phosphofructokinase_II_B2"/>
    <property type="match status" value="1"/>
</dbReference>
<dbReference type="InterPro" id="IPR000023">
    <property type="entry name" value="Phosphofructokinase_dom"/>
</dbReference>
<sequence length="410" mass="45384">MGKVNCVVAQGGGPTAVINGSLYGVIVQAMKRQEIDGIYGAINGVVGVLRENFIDLRKEPQEVIDGLTFTPGAALGSCRYKLTSEEEIGKVIEIFRKYKVRYFFYIGGNDSMDTANRIYEASINAKYDLGVIGIPKTVDNDLLFTDHCPGFGSAAKYIATSVLEAGCHARGLYEFERVTILETVGRNTGWLAGASALARRSSVDPPHLIYFPEVPFSLDQFKEDVKRVCNEIGGAFIVVGEGIRDERGELFSLKNGSSPVDSFGHVFLGRAGDFLRRFIIQEMGLVAQNIKLDICQQSAAHLISGVDIKEAQMVGEDAVKYAVNGKSGVMITLIREEGSSYRCKTSTVELSKVANKERKVPRPWINEEGNFVRKEFIQYAYPLIQEEVKVPTREGLPLYVKLHNYRVKEK</sequence>
<feature type="domain" description="Phosphofructokinase" evidence="7">
    <location>
        <begin position="7"/>
        <end position="287"/>
    </location>
</feature>
<comment type="activity regulation">
    <text evidence="6">Non-allosteric.</text>
</comment>
<accession>A0A662DEQ8</accession>
<name>A0A662DEQ8_UNCAE</name>
<keyword evidence="6" id="KW-0324">Glycolysis</keyword>
<evidence type="ECO:0000259" key="7">
    <source>
        <dbReference type="Pfam" id="PF00365"/>
    </source>
</evidence>
<evidence type="ECO:0000313" key="8">
    <source>
        <dbReference type="EMBL" id="RLE12803.1"/>
    </source>
</evidence>
<feature type="binding site" evidence="6">
    <location>
        <begin position="184"/>
        <end position="186"/>
    </location>
    <ligand>
        <name>substrate</name>
    </ligand>
</feature>
<comment type="function">
    <text evidence="6">Catalyzes the phosphorylation of D-fructose 6-phosphate, the first committing step of glycolysis. Uses inorganic phosphate (PPi) as phosphoryl donor instead of ATP like common ATP-dependent phosphofructokinases (ATP-PFKs), which renders the reaction reversible, and can thus function both in glycolysis and gluconeogenesis. Consistently, PPi-PFK can replace the enzymes of both the forward (ATP-PFK) and reverse (fructose-bisphosphatase (FBPase)) reactions.</text>
</comment>
<comment type="subcellular location">
    <subcellularLocation>
        <location evidence="6">Cytoplasm</location>
    </subcellularLocation>
</comment>
<protein>
    <recommendedName>
        <fullName evidence="6">Pyrophosphate--fructose 6-phosphate 1-phosphotransferase</fullName>
        <ecNumber evidence="6">2.7.1.90</ecNumber>
    </recommendedName>
    <alternativeName>
        <fullName evidence="6">6-phosphofructokinase, pyrophosphate dependent</fullName>
    </alternativeName>
    <alternativeName>
        <fullName evidence="6">PPi-dependent phosphofructokinase</fullName>
        <shortName evidence="6">PPi-PFK</shortName>
    </alternativeName>
    <alternativeName>
        <fullName evidence="6">Pyrophosphate-dependent 6-phosphofructose-1-kinase</fullName>
    </alternativeName>
</protein>
<feature type="binding site" evidence="6">
    <location>
        <position position="13"/>
    </location>
    <ligand>
        <name>diphosphate</name>
        <dbReference type="ChEBI" id="CHEBI:33019"/>
    </ligand>
</feature>
<gene>
    <name evidence="6" type="primary">pfp</name>
    <name evidence="8" type="ORF">DRI96_03990</name>
</gene>
<evidence type="ECO:0000256" key="2">
    <source>
        <dbReference type="ARBA" id="ARBA00022679"/>
    </source>
</evidence>
<comment type="similarity">
    <text evidence="6">Belongs to the phosphofructokinase type A (PFKA) family. PPi-dependent PFK group II subfamily. Clade 'B2' sub-subfamily.</text>
</comment>
<dbReference type="Pfam" id="PF00365">
    <property type="entry name" value="PFK"/>
    <property type="match status" value="1"/>
</dbReference>